<comment type="caution">
    <text evidence="1">The sequence shown here is derived from an EMBL/GenBank/DDBJ whole genome shotgun (WGS) entry which is preliminary data.</text>
</comment>
<dbReference type="PANTHER" id="PTHR45982:SF1">
    <property type="entry name" value="REGULATOR OF CHROMOSOME CONDENSATION"/>
    <property type="match status" value="1"/>
</dbReference>
<name>A0A433XTX9_9BACL</name>
<dbReference type="InterPro" id="IPR009091">
    <property type="entry name" value="RCC1/BLIP-II"/>
</dbReference>
<sequence length="88" mass="9883">MSASVHAGTIHYQYDENNQLKDVTDQEKAVKYIFDENGNIVKKKLLLNRFNSVSAGYNHTLAIRQDGTVWAWGSNDSGKLGNGTFFFP</sequence>
<evidence type="ECO:0000313" key="2">
    <source>
        <dbReference type="Proteomes" id="UP000279446"/>
    </source>
</evidence>
<dbReference type="OrthoDB" id="27389at2"/>
<dbReference type="Proteomes" id="UP000279446">
    <property type="component" value="Unassembled WGS sequence"/>
</dbReference>
<organism evidence="1 2">
    <name type="scientific">Paenibacillus anaericanus</name>
    <dbReference type="NCBI Taxonomy" id="170367"/>
    <lineage>
        <taxon>Bacteria</taxon>
        <taxon>Bacillati</taxon>
        <taxon>Bacillota</taxon>
        <taxon>Bacilli</taxon>
        <taxon>Bacillales</taxon>
        <taxon>Paenibacillaceae</taxon>
        <taxon>Paenibacillus</taxon>
    </lineage>
</organism>
<dbReference type="PROSITE" id="PS50012">
    <property type="entry name" value="RCC1_3"/>
    <property type="match status" value="1"/>
</dbReference>
<accession>A0A433XTX9</accession>
<dbReference type="Gene3D" id="2.130.10.30">
    <property type="entry name" value="Regulator of chromosome condensation 1/beta-lactamase-inhibitor protein II"/>
    <property type="match status" value="1"/>
</dbReference>
<protein>
    <submittedName>
        <fullName evidence="1">Uncharacterized protein</fullName>
    </submittedName>
</protein>
<dbReference type="PANTHER" id="PTHR45982">
    <property type="entry name" value="REGULATOR OF CHROMOSOME CONDENSATION"/>
    <property type="match status" value="1"/>
</dbReference>
<dbReference type="GO" id="GO:0005737">
    <property type="term" value="C:cytoplasm"/>
    <property type="evidence" value="ECO:0007669"/>
    <property type="project" value="TreeGrafter"/>
</dbReference>
<dbReference type="EMBL" id="RZNY01000064">
    <property type="protein sequence ID" value="RUT37908.1"/>
    <property type="molecule type" value="Genomic_DNA"/>
</dbReference>
<gene>
    <name evidence="1" type="ORF">EJP82_27495</name>
</gene>
<dbReference type="InterPro" id="IPR051553">
    <property type="entry name" value="Ran_GTPase-activating"/>
</dbReference>
<dbReference type="SUPFAM" id="SSF50985">
    <property type="entry name" value="RCC1/BLIP-II"/>
    <property type="match status" value="1"/>
</dbReference>
<dbReference type="GO" id="GO:0005085">
    <property type="term" value="F:guanyl-nucleotide exchange factor activity"/>
    <property type="evidence" value="ECO:0007669"/>
    <property type="project" value="TreeGrafter"/>
</dbReference>
<reference evidence="1 2" key="1">
    <citation type="submission" date="2018-12" db="EMBL/GenBank/DDBJ databases">
        <authorList>
            <person name="Sun L."/>
            <person name="Chen Z."/>
        </authorList>
    </citation>
    <scope>NUCLEOTIDE SEQUENCE [LARGE SCALE GENOMIC DNA]</scope>
    <source>
        <strain evidence="1 2">DSM 15890</strain>
    </source>
</reference>
<keyword evidence="2" id="KW-1185">Reference proteome</keyword>
<evidence type="ECO:0000313" key="1">
    <source>
        <dbReference type="EMBL" id="RUT37908.1"/>
    </source>
</evidence>
<dbReference type="PROSITE" id="PS00626">
    <property type="entry name" value="RCC1_2"/>
    <property type="match status" value="1"/>
</dbReference>
<dbReference type="Pfam" id="PF13540">
    <property type="entry name" value="RCC1_2"/>
    <property type="match status" value="1"/>
</dbReference>
<proteinExistence type="predicted"/>
<dbReference type="InterPro" id="IPR000408">
    <property type="entry name" value="Reg_chr_condens"/>
</dbReference>
<dbReference type="AlphaFoldDB" id="A0A433XTX9"/>